<gene>
    <name evidence="8" type="primary">rplV</name>
</gene>
<dbReference type="PANTHER" id="PTHR13501:SF10">
    <property type="entry name" value="LARGE RIBOSOMAL SUBUNIT PROTEIN UL22M"/>
    <property type="match status" value="1"/>
</dbReference>
<evidence type="ECO:0000256" key="5">
    <source>
        <dbReference type="RuleBase" id="RU004005"/>
    </source>
</evidence>
<dbReference type="InterPro" id="IPR001063">
    <property type="entry name" value="Ribosomal_uL22"/>
</dbReference>
<evidence type="ECO:0000256" key="1">
    <source>
        <dbReference type="ARBA" id="ARBA00009451"/>
    </source>
</evidence>
<comment type="subunit">
    <text evidence="6">Part of the 50S ribosomal subunit.</text>
</comment>
<dbReference type="Pfam" id="PF00237">
    <property type="entry name" value="Ribosomal_L22"/>
    <property type="match status" value="1"/>
</dbReference>
<dbReference type="InterPro" id="IPR047867">
    <property type="entry name" value="Ribosomal_uL22_bac/org-type"/>
</dbReference>
<protein>
    <recommendedName>
        <fullName evidence="4 7">50S ribosomal protein L22</fullName>
    </recommendedName>
</protein>
<dbReference type="Gene3D" id="3.90.470.10">
    <property type="entry name" value="Ribosomal protein L22/L17"/>
    <property type="match status" value="1"/>
</dbReference>
<sequence length="128" mass="14174">MTKDELNPKKITARASFVHNSPRKLRLVLDAVRGMRPVEAVARLKLLPQRAAKPILAVFNQAVGNAKNNFSISPANLQVQSAQIMEGPRIGKKADVHAHGARFDRGVRRKRLAHIVINLIEEKNGTKS</sequence>
<name>A0A0H4TC94_9BACT</name>
<dbReference type="GO" id="GO:0003735">
    <property type="term" value="F:structural constituent of ribosome"/>
    <property type="evidence" value="ECO:0007669"/>
    <property type="project" value="InterPro"/>
</dbReference>
<keyword evidence="6" id="KW-0694">RNA-binding</keyword>
<dbReference type="AlphaFoldDB" id="A0A0H4TC94"/>
<dbReference type="InterPro" id="IPR036394">
    <property type="entry name" value="Ribosomal_uL22_sf"/>
</dbReference>
<keyword evidence="3 5" id="KW-0687">Ribonucleoprotein</keyword>
<reference evidence="8" key="1">
    <citation type="journal article" date="2015" name="ISME J.">
        <title>Aquifer environment selects for microbial species cohorts in sediment and groundwater.</title>
        <authorList>
            <person name="Hug L.A."/>
            <person name="Thomas B.C."/>
            <person name="Brown C.T."/>
            <person name="Frischkorn K.R."/>
            <person name="Williams K.H."/>
            <person name="Tringe S.G."/>
            <person name="Banfield J.F."/>
        </authorList>
    </citation>
    <scope>NUCLEOTIDE SEQUENCE</scope>
</reference>
<dbReference type="EMBL" id="KT007041">
    <property type="protein sequence ID" value="AKQ04495.1"/>
    <property type="molecule type" value="Genomic_DNA"/>
</dbReference>
<dbReference type="PANTHER" id="PTHR13501">
    <property type="entry name" value="CHLOROPLAST 50S RIBOSOMAL PROTEIN L22-RELATED"/>
    <property type="match status" value="1"/>
</dbReference>
<evidence type="ECO:0000256" key="3">
    <source>
        <dbReference type="ARBA" id="ARBA00023274"/>
    </source>
</evidence>
<evidence type="ECO:0000256" key="2">
    <source>
        <dbReference type="ARBA" id="ARBA00022980"/>
    </source>
</evidence>
<organism evidence="8">
    <name type="scientific">uncultured Microgenomates bacterium Rifle_16ft_4_minimus_5815</name>
    <dbReference type="NCBI Taxonomy" id="1665120"/>
    <lineage>
        <taxon>Bacteria</taxon>
        <taxon>Candidatus Microgenomatota</taxon>
        <taxon>environmental samples</taxon>
    </lineage>
</organism>
<evidence type="ECO:0000256" key="4">
    <source>
        <dbReference type="ARBA" id="ARBA00035480"/>
    </source>
</evidence>
<evidence type="ECO:0000313" key="8">
    <source>
        <dbReference type="EMBL" id="AKQ04495.1"/>
    </source>
</evidence>
<keyword evidence="2 5" id="KW-0689">Ribosomal protein</keyword>
<comment type="function">
    <text evidence="7">This protein binds specifically to 23S rRNA; its binding is stimulated by other ribosomal proteins, e.g., L4, L17, and L20. It is important during the early stages of 50S assembly. It makes multiple contacts with different domains of the 23S rRNA in the assembled 50S subunit and ribosome.</text>
</comment>
<proteinExistence type="inferred from homology"/>
<evidence type="ECO:0000256" key="6">
    <source>
        <dbReference type="RuleBase" id="RU004006"/>
    </source>
</evidence>
<dbReference type="GO" id="GO:0006412">
    <property type="term" value="P:translation"/>
    <property type="evidence" value="ECO:0007669"/>
    <property type="project" value="InterPro"/>
</dbReference>
<dbReference type="GO" id="GO:0019843">
    <property type="term" value="F:rRNA binding"/>
    <property type="evidence" value="ECO:0007669"/>
    <property type="project" value="UniProtKB-KW"/>
</dbReference>
<comment type="similarity">
    <text evidence="1 5">Belongs to the universal ribosomal protein uL22 family.</text>
</comment>
<accession>A0A0H4TC94</accession>
<evidence type="ECO:0000256" key="7">
    <source>
        <dbReference type="RuleBase" id="RU004008"/>
    </source>
</evidence>
<keyword evidence="6" id="KW-0699">rRNA-binding</keyword>
<dbReference type="GO" id="GO:0015934">
    <property type="term" value="C:large ribosomal subunit"/>
    <property type="evidence" value="ECO:0007669"/>
    <property type="project" value="InterPro"/>
</dbReference>
<dbReference type="SUPFAM" id="SSF54843">
    <property type="entry name" value="Ribosomal protein L22"/>
    <property type="match status" value="1"/>
</dbReference>